<evidence type="ECO:0000256" key="1">
    <source>
        <dbReference type="ARBA" id="ARBA00022741"/>
    </source>
</evidence>
<evidence type="ECO:0000256" key="3">
    <source>
        <dbReference type="HAMAP-Rule" id="MF_01488"/>
    </source>
</evidence>
<dbReference type="SUPFAM" id="SSF52540">
    <property type="entry name" value="P-loop containing nucleoside triphosphate hydrolases"/>
    <property type="match status" value="2"/>
</dbReference>
<dbReference type="InterPro" id="IPR006345">
    <property type="entry name" value="RecD2"/>
</dbReference>
<dbReference type="GO" id="GO:0003677">
    <property type="term" value="F:DNA binding"/>
    <property type="evidence" value="ECO:0007669"/>
    <property type="project" value="UniProtKB-UniRule"/>
</dbReference>
<organism evidence="6 7">
    <name type="scientific">Lactobacillus hominis DSM 23910 = CRBIP 24.179</name>
    <dbReference type="NCBI Taxonomy" id="1423758"/>
    <lineage>
        <taxon>Bacteria</taxon>
        <taxon>Bacillati</taxon>
        <taxon>Bacillota</taxon>
        <taxon>Bacilli</taxon>
        <taxon>Lactobacillales</taxon>
        <taxon>Lactobacillaceae</taxon>
        <taxon>Lactobacillus</taxon>
    </lineage>
</organism>
<dbReference type="GO" id="GO:0017116">
    <property type="term" value="F:single-stranded DNA helicase activity"/>
    <property type="evidence" value="ECO:0007669"/>
    <property type="project" value="TreeGrafter"/>
</dbReference>
<dbReference type="GO" id="GO:0016887">
    <property type="term" value="F:ATP hydrolysis activity"/>
    <property type="evidence" value="ECO:0007669"/>
    <property type="project" value="RHEA"/>
</dbReference>
<comment type="similarity">
    <text evidence="3">Belongs to the RecD family. RecD2 subfamily.</text>
</comment>
<dbReference type="Pfam" id="PF13245">
    <property type="entry name" value="AAA_19"/>
    <property type="match status" value="1"/>
</dbReference>
<evidence type="ECO:0000256" key="2">
    <source>
        <dbReference type="ARBA" id="ARBA00022840"/>
    </source>
</evidence>
<dbReference type="InterPro" id="IPR003593">
    <property type="entry name" value="AAA+_ATPase"/>
</dbReference>
<keyword evidence="2 3" id="KW-0067">ATP-binding</keyword>
<comment type="catalytic activity">
    <reaction evidence="3">
        <text>ATP + H2O = ADP + phosphate + H(+)</text>
        <dbReference type="Rhea" id="RHEA:13065"/>
        <dbReference type="ChEBI" id="CHEBI:15377"/>
        <dbReference type="ChEBI" id="CHEBI:15378"/>
        <dbReference type="ChEBI" id="CHEBI:30616"/>
        <dbReference type="ChEBI" id="CHEBI:43474"/>
        <dbReference type="ChEBI" id="CHEBI:456216"/>
        <dbReference type="EC" id="5.6.2.3"/>
    </reaction>
</comment>
<name>I7JU30_9LACO</name>
<sequence>MAQIEFNGRLNSIVFENNQDLFKILDVDVLTQIPDLDREDIRVTGNFGDLQIGATYHFIGELTVHPKFGQQFKASSYNSILPHEESSLIKYLSSDRFPGIGKKAAEKIIDELGTDALDVIKQNPNKISNLSLTSKQKDVLLNGINKMDSFSDIVLKLAKYGIRKKVAANIYKVYHGESIKKLEADPYSLIGEIRGFGFKSADTIGQELGIPINDPRRLKGAVSQVLENALAQEGDTYVELKDLLTQADDLLAIEGYDALANAINELQEAGKVVIDGEKAALSNVYNLENDIARDLQRLVNTRPSVKKYSDKEIERAIEKAEKLLKISYDETQKEAIKNALNNPISILTGGPGTGKTTIINGILLCLQQLEDIPTATLYSNDPPFLLAAPTGRAAKRMGEVTNVSAKTIHRLLGLGIGENSNISDLNELNGEILIVDEMSMVDMFLFKMLIESIDTTKHIVFVGDQDQLPSVGAGNVFSDLIASHAFPTTRLKFIHRQGDDSSIITLAHAINEEKAANIIFSKTQNYSFIPCNSQQIAPAIEQIVNYALKKGFDKDDIQVLGAMYAGSGGINNLNDILQNILNPKDAQAKHLKAHNEVFKIGDRILQLQNNPEKDIYNGQIGKIISIDEDNKTECLVANFDGREVKFGLKDLADLTRAYAITIHKSQGSEFPLVVLNLTMQNYMMLRRNLLYTAITRAEKNLVMVGEKRAYEMALNTSGNDRKTDLTRKIRTLLKIKDTDDSKKKEKSTISKNEQTIETNEQTSLDLTSEPSDEGLEAEQILTPQLIYSGKIDPMIGMDNIELKPHMIEK</sequence>
<evidence type="ECO:0000313" key="6">
    <source>
        <dbReference type="EMBL" id="CCI80921.1"/>
    </source>
</evidence>
<dbReference type="NCBIfam" id="TIGR01448">
    <property type="entry name" value="recD_rel"/>
    <property type="match status" value="1"/>
</dbReference>
<dbReference type="OrthoDB" id="9803432at2"/>
<keyword evidence="7" id="KW-1185">Reference proteome</keyword>
<dbReference type="RefSeq" id="WP_008469485.1">
    <property type="nucleotide sequence ID" value="NZ_AYZP01000001.1"/>
</dbReference>
<keyword evidence="3" id="KW-0413">Isomerase</keyword>
<dbReference type="Pfam" id="PF23139">
    <property type="entry name" value="OB_YrrC"/>
    <property type="match status" value="1"/>
</dbReference>
<gene>
    <name evidence="3" type="primary">recD2</name>
    <name evidence="6" type="ORF">BN55_03155</name>
</gene>
<feature type="binding site" evidence="3">
    <location>
        <begin position="352"/>
        <end position="356"/>
    </location>
    <ligand>
        <name>ATP</name>
        <dbReference type="ChEBI" id="CHEBI:30616"/>
    </ligand>
</feature>
<dbReference type="GO" id="GO:0043139">
    <property type="term" value="F:5'-3' DNA helicase activity"/>
    <property type="evidence" value="ECO:0007669"/>
    <property type="project" value="UniProtKB-UniRule"/>
</dbReference>
<feature type="domain" description="AAA+ ATPase" evidence="5">
    <location>
        <begin position="341"/>
        <end position="499"/>
    </location>
</feature>
<dbReference type="Pfam" id="PF14490">
    <property type="entry name" value="HHH_RecD2"/>
    <property type="match status" value="1"/>
</dbReference>
<dbReference type="GO" id="GO:0009338">
    <property type="term" value="C:exodeoxyribonuclease V complex"/>
    <property type="evidence" value="ECO:0007669"/>
    <property type="project" value="TreeGrafter"/>
</dbReference>
<dbReference type="AlphaFoldDB" id="I7JU30"/>
<feature type="region of interest" description="Disordered" evidence="4">
    <location>
        <begin position="740"/>
        <end position="778"/>
    </location>
</feature>
<dbReference type="Pfam" id="PF13538">
    <property type="entry name" value="UvrD_C_2"/>
    <property type="match status" value="1"/>
</dbReference>
<dbReference type="InterPro" id="IPR027785">
    <property type="entry name" value="UvrD-like_helicase_C"/>
</dbReference>
<dbReference type="PATRIC" id="fig|1423758.3.peg.317"/>
<feature type="compositionally biased region" description="Polar residues" evidence="4">
    <location>
        <begin position="752"/>
        <end position="769"/>
    </location>
</feature>
<dbReference type="InterPro" id="IPR027417">
    <property type="entry name" value="P-loop_NTPase"/>
</dbReference>
<dbReference type="GO" id="GO:0005524">
    <property type="term" value="F:ATP binding"/>
    <property type="evidence" value="ECO:0007669"/>
    <property type="project" value="UniProtKB-UniRule"/>
</dbReference>
<protein>
    <recommendedName>
        <fullName evidence="3">ATP-dependent RecD2 DNA helicase</fullName>
        <ecNumber evidence="3">5.6.2.3</ecNumber>
    </recommendedName>
    <alternativeName>
        <fullName evidence="3">DNA 5'-3' helicase subunit RecD2</fullName>
    </alternativeName>
</protein>
<keyword evidence="3 6" id="KW-0378">Hydrolase</keyword>
<dbReference type="Proteomes" id="UP000009320">
    <property type="component" value="Unassembled WGS sequence"/>
</dbReference>
<dbReference type="GeneID" id="82846209"/>
<accession>I7JU30</accession>
<dbReference type="CDD" id="cd17933">
    <property type="entry name" value="DEXSc_RecD-like"/>
    <property type="match status" value="1"/>
</dbReference>
<dbReference type="HAMAP" id="MF_01488">
    <property type="entry name" value="RecD2"/>
    <property type="match status" value="1"/>
</dbReference>
<dbReference type="PANTHER" id="PTHR43788">
    <property type="entry name" value="DNA2/NAM7 HELICASE FAMILY MEMBER"/>
    <property type="match status" value="1"/>
</dbReference>
<dbReference type="GO" id="GO:0006310">
    <property type="term" value="P:DNA recombination"/>
    <property type="evidence" value="ECO:0007669"/>
    <property type="project" value="InterPro"/>
</dbReference>
<dbReference type="InterPro" id="IPR055446">
    <property type="entry name" value="RecD2_N_OB"/>
</dbReference>
<keyword evidence="1 3" id="KW-0547">Nucleotide-binding</keyword>
<dbReference type="Gene3D" id="1.10.10.2220">
    <property type="match status" value="1"/>
</dbReference>
<dbReference type="CDD" id="cd18809">
    <property type="entry name" value="SF1_C_RecD"/>
    <property type="match status" value="1"/>
</dbReference>
<keyword evidence="3" id="KW-0238">DNA-binding</keyword>
<dbReference type="SMART" id="SM00382">
    <property type="entry name" value="AAA"/>
    <property type="match status" value="1"/>
</dbReference>
<keyword evidence="3" id="KW-0347">Helicase</keyword>
<dbReference type="Pfam" id="PF18335">
    <property type="entry name" value="SH3_13"/>
    <property type="match status" value="1"/>
</dbReference>
<dbReference type="EC" id="5.6.2.3" evidence="3"/>
<evidence type="ECO:0000259" key="5">
    <source>
        <dbReference type="SMART" id="SM00382"/>
    </source>
</evidence>
<comment type="caution">
    <text evidence="6">The sequence shown here is derived from an EMBL/GenBank/DDBJ whole genome shotgun (WGS) entry which is preliminary data.</text>
</comment>
<dbReference type="InterPro" id="IPR050534">
    <property type="entry name" value="Coronavir_polyprotein_1ab"/>
</dbReference>
<comment type="function">
    <text evidence="3">DNA-dependent ATPase and ATP-dependent 5'-3' DNA helicase. Has no activity on blunt DNA or DNA with 3'-overhangs, requires at least 10 bases of 5'-ssDNA for helicase activity.</text>
</comment>
<dbReference type="InterPro" id="IPR041451">
    <property type="entry name" value="RecD2_SH13"/>
</dbReference>
<evidence type="ECO:0000256" key="4">
    <source>
        <dbReference type="SAM" id="MobiDB-lite"/>
    </source>
</evidence>
<dbReference type="PANTHER" id="PTHR43788:SF6">
    <property type="entry name" value="DNA HELICASE B"/>
    <property type="match status" value="1"/>
</dbReference>
<evidence type="ECO:0000313" key="7">
    <source>
        <dbReference type="Proteomes" id="UP000009320"/>
    </source>
</evidence>
<dbReference type="eggNOG" id="COG0507">
    <property type="taxonomic scope" value="Bacteria"/>
</dbReference>
<reference evidence="6 7" key="1">
    <citation type="submission" date="2012-06" db="EMBL/GenBank/DDBJ databases">
        <title>Draft Genome Sequence of Lactobacillus hominis Strain CRBIP 24.179T, isolated from human intestine.</title>
        <authorList>
            <person name="Cousin S."/>
            <person name="Ma L."/>
            <person name="Bizet C."/>
            <person name="Loux V."/>
            <person name="Bouchier C."/>
            <person name="Clermont D."/>
            <person name="Creno S."/>
        </authorList>
    </citation>
    <scope>NUCLEOTIDE SEQUENCE [LARGE SCALE GENOMIC DNA]</scope>
    <source>
        <strain evidence="7">CRBIP 24.179T</strain>
    </source>
</reference>
<dbReference type="Gene3D" id="2.30.30.940">
    <property type="match status" value="1"/>
</dbReference>
<dbReference type="Gene3D" id="3.40.50.300">
    <property type="entry name" value="P-loop containing nucleotide triphosphate hydrolases"/>
    <property type="match status" value="2"/>
</dbReference>
<dbReference type="STRING" id="1423758.FC41_GL000314"/>
<dbReference type="EMBL" id="CAKE01000001">
    <property type="protein sequence ID" value="CCI80921.1"/>
    <property type="molecule type" value="Genomic_DNA"/>
</dbReference>
<dbReference type="InterPro" id="IPR029493">
    <property type="entry name" value="RecD2-like_HHH"/>
</dbReference>
<proteinExistence type="inferred from homology"/>